<dbReference type="Proteomes" id="UP000005408">
    <property type="component" value="Unassembled WGS sequence"/>
</dbReference>
<protein>
    <recommendedName>
        <fullName evidence="4">Transmembrane protein</fullName>
    </recommendedName>
</protein>
<evidence type="ECO:0000313" key="2">
    <source>
        <dbReference type="EnsemblMetazoa" id="G27916.3:cds"/>
    </source>
</evidence>
<feature type="transmembrane region" description="Helical" evidence="1">
    <location>
        <begin position="81"/>
        <end position="98"/>
    </location>
</feature>
<evidence type="ECO:0008006" key="4">
    <source>
        <dbReference type="Google" id="ProtNLM"/>
    </source>
</evidence>
<feature type="transmembrane region" description="Helical" evidence="1">
    <location>
        <begin position="18"/>
        <end position="35"/>
    </location>
</feature>
<feature type="transmembrane region" description="Helical" evidence="1">
    <location>
        <begin position="251"/>
        <end position="273"/>
    </location>
</feature>
<dbReference type="EnsemblMetazoa" id="G27916.6">
    <property type="protein sequence ID" value="G27916.6:cds"/>
    <property type="gene ID" value="G27916"/>
</dbReference>
<sequence length="317" mass="35509">MANVLKDVKKFLSIPDDTLMQLSLPAALLMFVIIVPWGKKTLMNATSIVFAVKGTALLLYPEAVKFWFTKGHPDGLHLQEIRHIAIILMAMAFTHFLTRKSMDKATEISLLWSRTVFCGAVFLLSMVQVVNYKEKDAKTSLFVWKISSIVTGLYFAAFAFYSLREDDWGGSTDHSTSRTSLHLRVDFLVFFLHGLLAYCFPGMIATFQTKLKSLDPVHDYTARVMGAGFLALGVTSGRANNCHTEDDKKSVLLSHGLANGVFFLTMLLCQIFSNVFSQWHMYGIGVVLLVALNDLVGSEAPTILRNFLQRFKSTKEE</sequence>
<dbReference type="EnsemblMetazoa" id="G27916.5">
    <property type="protein sequence ID" value="G27916.5:cds"/>
    <property type="gene ID" value="G27916"/>
</dbReference>
<evidence type="ECO:0000256" key="1">
    <source>
        <dbReference type="SAM" id="Phobius"/>
    </source>
</evidence>
<dbReference type="EnsemblMetazoa" id="G27916.4">
    <property type="protein sequence ID" value="G27916.4:cds"/>
    <property type="gene ID" value="G27916"/>
</dbReference>
<reference evidence="2" key="1">
    <citation type="submission" date="2022-08" db="UniProtKB">
        <authorList>
            <consortium name="EnsemblMetazoa"/>
        </authorList>
    </citation>
    <scope>IDENTIFICATION</scope>
    <source>
        <strain evidence="2">05x7-T-G4-1.051#20</strain>
    </source>
</reference>
<feature type="transmembrane region" description="Helical" evidence="1">
    <location>
        <begin position="220"/>
        <end position="239"/>
    </location>
</feature>
<feature type="transmembrane region" description="Helical" evidence="1">
    <location>
        <begin position="142"/>
        <end position="163"/>
    </location>
</feature>
<proteinExistence type="predicted"/>
<keyword evidence="3" id="KW-1185">Reference proteome</keyword>
<dbReference type="EnsemblMetazoa" id="G27916.1">
    <property type="protein sequence ID" value="G27916.1:cds"/>
    <property type="gene ID" value="G27916"/>
</dbReference>
<feature type="transmembrane region" description="Helical" evidence="1">
    <location>
        <begin position="279"/>
        <end position="296"/>
    </location>
</feature>
<organism evidence="2 3">
    <name type="scientific">Magallana gigas</name>
    <name type="common">Pacific oyster</name>
    <name type="synonym">Crassostrea gigas</name>
    <dbReference type="NCBI Taxonomy" id="29159"/>
    <lineage>
        <taxon>Eukaryota</taxon>
        <taxon>Metazoa</taxon>
        <taxon>Spiralia</taxon>
        <taxon>Lophotrochozoa</taxon>
        <taxon>Mollusca</taxon>
        <taxon>Bivalvia</taxon>
        <taxon>Autobranchia</taxon>
        <taxon>Pteriomorphia</taxon>
        <taxon>Ostreida</taxon>
        <taxon>Ostreoidea</taxon>
        <taxon>Ostreidae</taxon>
        <taxon>Magallana</taxon>
    </lineage>
</organism>
<keyword evidence="1" id="KW-0812">Transmembrane</keyword>
<dbReference type="OrthoDB" id="10006207at2759"/>
<dbReference type="AlphaFoldDB" id="A0A8W8LG93"/>
<evidence type="ECO:0000313" key="3">
    <source>
        <dbReference type="Proteomes" id="UP000005408"/>
    </source>
</evidence>
<dbReference type="OMA" id="LTMLLCQ"/>
<dbReference type="EnsemblMetazoa" id="G27916.3">
    <property type="protein sequence ID" value="G27916.3:cds"/>
    <property type="gene ID" value="G27916"/>
</dbReference>
<name>A0A8W8LG93_MAGGI</name>
<feature type="transmembrane region" description="Helical" evidence="1">
    <location>
        <begin position="42"/>
        <end position="61"/>
    </location>
</feature>
<keyword evidence="1" id="KW-1133">Transmembrane helix</keyword>
<keyword evidence="1" id="KW-0472">Membrane</keyword>
<feature type="transmembrane region" description="Helical" evidence="1">
    <location>
        <begin position="110"/>
        <end position="130"/>
    </location>
</feature>
<dbReference type="EnsemblMetazoa" id="G27916.2">
    <property type="protein sequence ID" value="G27916.2:cds"/>
    <property type="gene ID" value="G27916"/>
</dbReference>
<accession>A0A8W8LG93</accession>
<feature type="transmembrane region" description="Helical" evidence="1">
    <location>
        <begin position="183"/>
        <end position="208"/>
    </location>
</feature>